<evidence type="ECO:0000313" key="12">
    <source>
        <dbReference type="EMBL" id="GFR89904.1"/>
    </source>
</evidence>
<evidence type="ECO:0000313" key="13">
    <source>
        <dbReference type="Proteomes" id="UP000762676"/>
    </source>
</evidence>
<evidence type="ECO:0000256" key="10">
    <source>
        <dbReference type="ARBA" id="ARBA00032806"/>
    </source>
</evidence>
<evidence type="ECO:0000256" key="2">
    <source>
        <dbReference type="ARBA" id="ARBA00009256"/>
    </source>
</evidence>
<dbReference type="AlphaFoldDB" id="A0AAV4GXA0"/>
<dbReference type="HAMAP" id="MF_00158">
    <property type="entry name" value="PanC"/>
    <property type="match status" value="1"/>
</dbReference>
<evidence type="ECO:0000256" key="11">
    <source>
        <dbReference type="ARBA" id="ARBA00048258"/>
    </source>
</evidence>
<proteinExistence type="inferred from homology"/>
<dbReference type="InterPro" id="IPR042176">
    <property type="entry name" value="Pantoate_ligase_C"/>
</dbReference>
<evidence type="ECO:0000256" key="3">
    <source>
        <dbReference type="ARBA" id="ARBA00012219"/>
    </source>
</evidence>
<sequence>MSNLSGTVGFVPTMGALHEGHFKLMNVSQEQNETLLVSIFINPTQFDKVSDLESYPRDIEGDINNIKLRFPNAIVFTPSVEELYGNCVNVSKFDLENLDKTMEGAYRQNHFQGVATVVYKLFDIVEISTAYFGEKDFQQLQIVRLIARKFFSQIKIVGVPIVRHSSGLAMSSRNNLLSEKELEEATLLYRTLFSVKDKTRIQSVEKVKQWVLEEFERHSSFQLEYFEVVDEATLQAIENITSKIKARAFIAARVGKVRLIDNITLSP</sequence>
<comment type="similarity">
    <text evidence="2">Belongs to the pantothenate synthetase family.</text>
</comment>
<evidence type="ECO:0000256" key="4">
    <source>
        <dbReference type="ARBA" id="ARBA00015647"/>
    </source>
</evidence>
<dbReference type="GO" id="GO:0015940">
    <property type="term" value="P:pantothenate biosynthetic process"/>
    <property type="evidence" value="ECO:0007669"/>
    <property type="project" value="UniProtKB-KW"/>
</dbReference>
<dbReference type="GO" id="GO:0005524">
    <property type="term" value="F:ATP binding"/>
    <property type="evidence" value="ECO:0007669"/>
    <property type="project" value="UniProtKB-KW"/>
</dbReference>
<dbReference type="EMBL" id="BMAT01005254">
    <property type="protein sequence ID" value="GFR89904.1"/>
    <property type="molecule type" value="Genomic_DNA"/>
</dbReference>
<dbReference type="EC" id="6.3.2.1" evidence="3"/>
<comment type="catalytic activity">
    <reaction evidence="11">
        <text>(R)-pantoate + beta-alanine + ATP = (R)-pantothenate + AMP + diphosphate + H(+)</text>
        <dbReference type="Rhea" id="RHEA:10912"/>
        <dbReference type="ChEBI" id="CHEBI:15378"/>
        <dbReference type="ChEBI" id="CHEBI:15980"/>
        <dbReference type="ChEBI" id="CHEBI:29032"/>
        <dbReference type="ChEBI" id="CHEBI:30616"/>
        <dbReference type="ChEBI" id="CHEBI:33019"/>
        <dbReference type="ChEBI" id="CHEBI:57966"/>
        <dbReference type="ChEBI" id="CHEBI:456215"/>
        <dbReference type="EC" id="6.3.2.1"/>
    </reaction>
</comment>
<gene>
    <name evidence="12" type="ORF">ElyMa_002554400</name>
</gene>
<evidence type="ECO:0000256" key="1">
    <source>
        <dbReference type="ARBA" id="ARBA00004990"/>
    </source>
</evidence>
<keyword evidence="7" id="KW-0547">Nucleotide-binding</keyword>
<dbReference type="Gene3D" id="3.40.50.620">
    <property type="entry name" value="HUPs"/>
    <property type="match status" value="1"/>
</dbReference>
<dbReference type="GO" id="GO:0004592">
    <property type="term" value="F:pantoate-beta-alanine ligase activity"/>
    <property type="evidence" value="ECO:0007669"/>
    <property type="project" value="UniProtKB-EC"/>
</dbReference>
<evidence type="ECO:0000256" key="9">
    <source>
        <dbReference type="ARBA" id="ARBA00029902"/>
    </source>
</evidence>
<comment type="caution">
    <text evidence="12">The sequence shown here is derived from an EMBL/GenBank/DDBJ whole genome shotgun (WGS) entry which is preliminary data.</text>
</comment>
<name>A0AAV4GXA0_9GAST</name>
<reference evidence="12 13" key="1">
    <citation type="journal article" date="2021" name="Elife">
        <title>Chloroplast acquisition without the gene transfer in kleptoplastic sea slugs, Plakobranchus ocellatus.</title>
        <authorList>
            <person name="Maeda T."/>
            <person name="Takahashi S."/>
            <person name="Yoshida T."/>
            <person name="Shimamura S."/>
            <person name="Takaki Y."/>
            <person name="Nagai Y."/>
            <person name="Toyoda A."/>
            <person name="Suzuki Y."/>
            <person name="Arimoto A."/>
            <person name="Ishii H."/>
            <person name="Satoh N."/>
            <person name="Nishiyama T."/>
            <person name="Hasebe M."/>
            <person name="Maruyama T."/>
            <person name="Minagawa J."/>
            <person name="Obokata J."/>
            <person name="Shigenobu S."/>
        </authorList>
    </citation>
    <scope>NUCLEOTIDE SEQUENCE [LARGE SCALE GENOMIC DNA]</scope>
</reference>
<keyword evidence="6" id="KW-0566">Pantothenate biosynthesis</keyword>
<dbReference type="SUPFAM" id="SSF52374">
    <property type="entry name" value="Nucleotidylyl transferase"/>
    <property type="match status" value="1"/>
</dbReference>
<dbReference type="PANTHER" id="PTHR21299">
    <property type="entry name" value="CYTIDYLATE KINASE/PANTOATE-BETA-ALANINE LIGASE"/>
    <property type="match status" value="1"/>
</dbReference>
<dbReference type="PANTHER" id="PTHR21299:SF1">
    <property type="entry name" value="PANTOATE--BETA-ALANINE LIGASE"/>
    <property type="match status" value="1"/>
</dbReference>
<accession>A0AAV4GXA0</accession>
<evidence type="ECO:0000256" key="5">
    <source>
        <dbReference type="ARBA" id="ARBA00022598"/>
    </source>
</evidence>
<dbReference type="Gene3D" id="3.30.1300.10">
    <property type="entry name" value="Pantoate-beta-alanine ligase, C-terminal domain"/>
    <property type="match status" value="1"/>
</dbReference>
<protein>
    <recommendedName>
        <fullName evidence="4">Pantoate--beta-alanine ligase</fullName>
        <ecNumber evidence="3">6.3.2.1</ecNumber>
    </recommendedName>
    <alternativeName>
        <fullName evidence="10">Pantoate-activating enzyme</fullName>
    </alternativeName>
    <alternativeName>
        <fullName evidence="9">Pantothenate synthetase</fullName>
    </alternativeName>
</protein>
<dbReference type="Pfam" id="PF02569">
    <property type="entry name" value="Pantoate_ligase"/>
    <property type="match status" value="1"/>
</dbReference>
<evidence type="ECO:0000256" key="6">
    <source>
        <dbReference type="ARBA" id="ARBA00022655"/>
    </source>
</evidence>
<dbReference type="NCBIfam" id="TIGR00018">
    <property type="entry name" value="panC"/>
    <property type="match status" value="1"/>
</dbReference>
<keyword evidence="13" id="KW-1185">Reference proteome</keyword>
<keyword evidence="8" id="KW-0067">ATP-binding</keyword>
<dbReference type="Proteomes" id="UP000762676">
    <property type="component" value="Unassembled WGS sequence"/>
</dbReference>
<keyword evidence="5" id="KW-0436">Ligase</keyword>
<evidence type="ECO:0000256" key="7">
    <source>
        <dbReference type="ARBA" id="ARBA00022741"/>
    </source>
</evidence>
<organism evidence="12 13">
    <name type="scientific">Elysia marginata</name>
    <dbReference type="NCBI Taxonomy" id="1093978"/>
    <lineage>
        <taxon>Eukaryota</taxon>
        <taxon>Metazoa</taxon>
        <taxon>Spiralia</taxon>
        <taxon>Lophotrochozoa</taxon>
        <taxon>Mollusca</taxon>
        <taxon>Gastropoda</taxon>
        <taxon>Heterobranchia</taxon>
        <taxon>Euthyneura</taxon>
        <taxon>Panpulmonata</taxon>
        <taxon>Sacoglossa</taxon>
        <taxon>Placobranchoidea</taxon>
        <taxon>Plakobranchidae</taxon>
        <taxon>Elysia</taxon>
    </lineage>
</organism>
<dbReference type="GO" id="GO:0005829">
    <property type="term" value="C:cytosol"/>
    <property type="evidence" value="ECO:0007669"/>
    <property type="project" value="TreeGrafter"/>
</dbReference>
<dbReference type="InterPro" id="IPR003721">
    <property type="entry name" value="Pantoate_ligase"/>
</dbReference>
<dbReference type="InterPro" id="IPR014729">
    <property type="entry name" value="Rossmann-like_a/b/a_fold"/>
</dbReference>
<comment type="pathway">
    <text evidence="1">Cofactor biosynthesis; (R)-pantothenate biosynthesis; (R)-pantothenate from (R)-pantoate and beta-alanine: step 1/1.</text>
</comment>
<evidence type="ECO:0000256" key="8">
    <source>
        <dbReference type="ARBA" id="ARBA00022840"/>
    </source>
</evidence>